<dbReference type="AlphaFoldDB" id="A0A381VZ55"/>
<accession>A0A381VZ55</accession>
<feature type="non-terminal residue" evidence="2">
    <location>
        <position position="1"/>
    </location>
</feature>
<organism evidence="2">
    <name type="scientific">marine metagenome</name>
    <dbReference type="NCBI Taxonomy" id="408172"/>
    <lineage>
        <taxon>unclassified sequences</taxon>
        <taxon>metagenomes</taxon>
        <taxon>ecological metagenomes</taxon>
    </lineage>
</organism>
<proteinExistence type="predicted"/>
<name>A0A381VZ55_9ZZZZ</name>
<sequence>VFEVPDISCDHCKRSIGEAVSAILDVDSVVVMEDRREVEVAGAVSDDAVIAAIQLAGYEVAQVSWPSTMAWTGKDPYCRLGGIR</sequence>
<dbReference type="InterPro" id="IPR036163">
    <property type="entry name" value="HMA_dom_sf"/>
</dbReference>
<reference evidence="2" key="1">
    <citation type="submission" date="2018-05" db="EMBL/GenBank/DDBJ databases">
        <authorList>
            <person name="Lanie J.A."/>
            <person name="Ng W.-L."/>
            <person name="Kazmierczak K.M."/>
            <person name="Andrzejewski T.M."/>
            <person name="Davidsen T.M."/>
            <person name="Wayne K.J."/>
            <person name="Tettelin H."/>
            <person name="Glass J.I."/>
            <person name="Rusch D."/>
            <person name="Podicherti R."/>
            <person name="Tsui H.-C.T."/>
            <person name="Winkler M.E."/>
        </authorList>
    </citation>
    <scope>NUCLEOTIDE SEQUENCE</scope>
</reference>
<dbReference type="EMBL" id="UINC01010226">
    <property type="protein sequence ID" value="SVA45576.1"/>
    <property type="molecule type" value="Genomic_DNA"/>
</dbReference>
<protein>
    <recommendedName>
        <fullName evidence="1">HMA domain-containing protein</fullName>
    </recommendedName>
</protein>
<evidence type="ECO:0000259" key="1">
    <source>
        <dbReference type="PROSITE" id="PS50846"/>
    </source>
</evidence>
<gene>
    <name evidence="2" type="ORF">METZ01_LOCUS98430</name>
</gene>
<evidence type="ECO:0000313" key="2">
    <source>
        <dbReference type="EMBL" id="SVA45576.1"/>
    </source>
</evidence>
<dbReference type="GO" id="GO:0046872">
    <property type="term" value="F:metal ion binding"/>
    <property type="evidence" value="ECO:0007669"/>
    <property type="project" value="InterPro"/>
</dbReference>
<feature type="domain" description="HMA" evidence="1">
    <location>
        <begin position="1"/>
        <end position="61"/>
    </location>
</feature>
<dbReference type="Gene3D" id="3.30.70.100">
    <property type="match status" value="1"/>
</dbReference>
<dbReference type="PROSITE" id="PS50846">
    <property type="entry name" value="HMA_2"/>
    <property type="match status" value="1"/>
</dbReference>
<dbReference type="InterPro" id="IPR006121">
    <property type="entry name" value="HMA_dom"/>
</dbReference>
<dbReference type="CDD" id="cd00371">
    <property type="entry name" value="HMA"/>
    <property type="match status" value="1"/>
</dbReference>
<dbReference type="SUPFAM" id="SSF55008">
    <property type="entry name" value="HMA, heavy metal-associated domain"/>
    <property type="match status" value="1"/>
</dbReference>
<dbReference type="Pfam" id="PF00403">
    <property type="entry name" value="HMA"/>
    <property type="match status" value="1"/>
</dbReference>